<dbReference type="EMBL" id="JAVDQD010000005">
    <property type="protein sequence ID" value="MDR6240675.1"/>
    <property type="molecule type" value="Genomic_DNA"/>
</dbReference>
<evidence type="ECO:0000313" key="2">
    <source>
        <dbReference type="Proteomes" id="UP001185092"/>
    </source>
</evidence>
<protein>
    <submittedName>
        <fullName evidence="1">Uncharacterized protein</fullName>
    </submittedName>
</protein>
<keyword evidence="2" id="KW-1185">Reference proteome</keyword>
<gene>
    <name evidence="1" type="ORF">HNQ88_003751</name>
</gene>
<name>A0AAE3XRM5_9BACT</name>
<reference evidence="1" key="1">
    <citation type="submission" date="2023-07" db="EMBL/GenBank/DDBJ databases">
        <title>Genomic Encyclopedia of Type Strains, Phase IV (KMG-IV): sequencing the most valuable type-strain genomes for metagenomic binning, comparative biology and taxonomic classification.</title>
        <authorList>
            <person name="Goeker M."/>
        </authorList>
    </citation>
    <scope>NUCLEOTIDE SEQUENCE</scope>
    <source>
        <strain evidence="1">DSM 26174</strain>
    </source>
</reference>
<accession>A0AAE3XRM5</accession>
<sequence length="453" mass="52280">MMKTPLMIQRKQEQPQCFATQNVIQRSIGFELEIGPYSQLFDSENRMYEKNRRFNAGNPMTQDELDPDNVFKKGKVMVECPMFDVTVDVSYKDKIPYVEIITRAFPETELGWEMLNTAMQEIEGIGDMIAFNCYHHAFLGHFWRFGKVEPEYKRAIFLCPDKPTGFFHVTAGVDMKKIPELFSDLAYPDDDEFEKLGKRREQGREFLMPPKKDEEDPLESHAKQLMLADVNRAVDELKNTFAIVENPALEGLLLMIGFYLYQSIEEVQEYPKSFTALLSRTDFSRQFSILPRRIQALLSDNDFSLWLDITGGLNDLLGCGALSQPFFARGTDCYFEDDERSRRMCELSREEWLENIPKGKDLLTSRNYPNRKHANGLGALGAMGGMTDSVGSMTREHGSIIEFRNTKQPLTHKEWKPFAQKAFKYIYALNKGLGKKYGEDFKINRDTDVGESY</sequence>
<organism evidence="1 2">
    <name type="scientific">Aureibacter tunicatorum</name>
    <dbReference type="NCBI Taxonomy" id="866807"/>
    <lineage>
        <taxon>Bacteria</taxon>
        <taxon>Pseudomonadati</taxon>
        <taxon>Bacteroidota</taxon>
        <taxon>Cytophagia</taxon>
        <taxon>Cytophagales</taxon>
        <taxon>Persicobacteraceae</taxon>
        <taxon>Aureibacter</taxon>
    </lineage>
</organism>
<proteinExistence type="predicted"/>
<dbReference type="AlphaFoldDB" id="A0AAE3XRM5"/>
<comment type="caution">
    <text evidence="1">The sequence shown here is derived from an EMBL/GenBank/DDBJ whole genome shotgun (WGS) entry which is preliminary data.</text>
</comment>
<evidence type="ECO:0000313" key="1">
    <source>
        <dbReference type="EMBL" id="MDR6240675.1"/>
    </source>
</evidence>
<dbReference type="Proteomes" id="UP001185092">
    <property type="component" value="Unassembled WGS sequence"/>
</dbReference>
<dbReference type="RefSeq" id="WP_309940792.1">
    <property type="nucleotide sequence ID" value="NZ_AP025306.1"/>
</dbReference>